<comment type="similarity">
    <text evidence="2">Belongs to the TMC family.</text>
</comment>
<dbReference type="OrthoDB" id="5831905at2759"/>
<feature type="compositionally biased region" description="Basic residues" evidence="6">
    <location>
        <begin position="106"/>
        <end position="115"/>
    </location>
</feature>
<keyword evidence="4 7" id="KW-1133">Transmembrane helix</keyword>
<evidence type="ECO:0000256" key="7">
    <source>
        <dbReference type="SAM" id="Phobius"/>
    </source>
</evidence>
<feature type="compositionally biased region" description="Basic and acidic residues" evidence="6">
    <location>
        <begin position="1"/>
        <end position="14"/>
    </location>
</feature>
<name>A0A5E4NK39_9HEMI</name>
<feature type="domain" description="TMC" evidence="8">
    <location>
        <begin position="1119"/>
        <end position="1234"/>
    </location>
</feature>
<feature type="compositionally biased region" description="Polar residues" evidence="6">
    <location>
        <begin position="39"/>
        <end position="49"/>
    </location>
</feature>
<dbReference type="Proteomes" id="UP000325440">
    <property type="component" value="Unassembled WGS sequence"/>
</dbReference>
<evidence type="ECO:0000256" key="4">
    <source>
        <dbReference type="ARBA" id="ARBA00022989"/>
    </source>
</evidence>
<feature type="compositionally biased region" description="Low complexity" evidence="6">
    <location>
        <begin position="1000"/>
        <end position="1026"/>
    </location>
</feature>
<feature type="transmembrane region" description="Helical" evidence="7">
    <location>
        <begin position="1297"/>
        <end position="1321"/>
    </location>
</feature>
<dbReference type="InterPro" id="IPR038900">
    <property type="entry name" value="TMC"/>
</dbReference>
<feature type="compositionally biased region" description="Polar residues" evidence="6">
    <location>
        <begin position="127"/>
        <end position="136"/>
    </location>
</feature>
<dbReference type="PANTHER" id="PTHR23302">
    <property type="entry name" value="TRANSMEMBRANE CHANNEL-RELATED"/>
    <property type="match status" value="1"/>
</dbReference>
<dbReference type="Pfam" id="PF07810">
    <property type="entry name" value="TMC"/>
    <property type="match status" value="1"/>
</dbReference>
<comment type="subcellular location">
    <subcellularLocation>
        <location evidence="1">Membrane</location>
        <topology evidence="1">Multi-pass membrane protein</topology>
    </subcellularLocation>
</comment>
<evidence type="ECO:0000313" key="10">
    <source>
        <dbReference type="Proteomes" id="UP000325440"/>
    </source>
</evidence>
<feature type="transmembrane region" description="Helical" evidence="7">
    <location>
        <begin position="437"/>
        <end position="458"/>
    </location>
</feature>
<reference evidence="9 10" key="1">
    <citation type="submission" date="2019-08" db="EMBL/GenBank/DDBJ databases">
        <authorList>
            <person name="Alioto T."/>
            <person name="Alioto T."/>
            <person name="Gomez Garrido J."/>
        </authorList>
    </citation>
    <scope>NUCLEOTIDE SEQUENCE [LARGE SCALE GENOMIC DNA]</scope>
</reference>
<keyword evidence="10" id="KW-1185">Reference proteome</keyword>
<feature type="transmembrane region" description="Helical" evidence="7">
    <location>
        <begin position="349"/>
        <end position="367"/>
    </location>
</feature>
<evidence type="ECO:0000256" key="2">
    <source>
        <dbReference type="ARBA" id="ARBA00006510"/>
    </source>
</evidence>
<feature type="transmembrane region" description="Helical" evidence="7">
    <location>
        <begin position="269"/>
        <end position="287"/>
    </location>
</feature>
<evidence type="ECO:0000256" key="3">
    <source>
        <dbReference type="ARBA" id="ARBA00022692"/>
    </source>
</evidence>
<gene>
    <name evidence="9" type="ORF">CINCED_3A016848</name>
</gene>
<evidence type="ECO:0000256" key="6">
    <source>
        <dbReference type="SAM" id="MobiDB-lite"/>
    </source>
</evidence>
<feature type="transmembrane region" description="Helical" evidence="7">
    <location>
        <begin position="1190"/>
        <end position="1211"/>
    </location>
</feature>
<feature type="transmembrane region" description="Helical" evidence="7">
    <location>
        <begin position="1239"/>
        <end position="1262"/>
    </location>
</feature>
<feature type="region of interest" description="Disordered" evidence="6">
    <location>
        <begin position="106"/>
        <end position="136"/>
    </location>
</feature>
<evidence type="ECO:0000256" key="1">
    <source>
        <dbReference type="ARBA" id="ARBA00004141"/>
    </source>
</evidence>
<dbReference type="GO" id="GO:0008381">
    <property type="term" value="F:mechanosensitive monoatomic ion channel activity"/>
    <property type="evidence" value="ECO:0007669"/>
    <property type="project" value="TreeGrafter"/>
</dbReference>
<dbReference type="InterPro" id="IPR012496">
    <property type="entry name" value="TMC_dom"/>
</dbReference>
<dbReference type="EMBL" id="CABPRJ010002399">
    <property type="protein sequence ID" value="VVC45319.1"/>
    <property type="molecule type" value="Genomic_DNA"/>
</dbReference>
<evidence type="ECO:0000313" key="9">
    <source>
        <dbReference type="EMBL" id="VVC45319.1"/>
    </source>
</evidence>
<proteinExistence type="inferred from homology"/>
<feature type="region of interest" description="Disordered" evidence="6">
    <location>
        <begin position="997"/>
        <end position="1029"/>
    </location>
</feature>
<evidence type="ECO:0000259" key="8">
    <source>
        <dbReference type="Pfam" id="PF07810"/>
    </source>
</evidence>
<sequence length="1426" mass="161882">MQGDHHAQPSDDRQMRRRSRTVSWDHSVRPDRGVHLQPQDPTSPSLQGSSILELFDNDEDDSAMSNSRKHSVERFNFEVNQAHTDKNDEDYSASVNAVLYRRLSIKKGKHQKQRRSSSPMSSMMTDDVSQLSNRRRSSAFTISSGDTTINIEEDSLSEEQLFENIRLHKEVLGSVCLQPWPMRRKMKLVQQAKEYVKKHEGQLQERLAMKKNTWNLWARFKIFIVKKWQHTKRKTANVISQLIPWEQTIKEIESQFGTMVASYFTFLRWLLWVNLVISMLLAVFVIVPEVLTTSKENTGDRKRLLPDEEPLSMNFLDWWNFEGVLKQSPIFYGFYSNRSNSDSGYQLPTAYFITGLVIYIYSFVAILRKMAANSRLSKLSEKDDECVFTWKLFTGWDYMIGNEETAINRISSIILGFKEALLEETERMKNKLNWKVVLLRIFVNLIVICMLGYSIYAITYMEEISIVKTLIEELFPPVFEKLGILEYYHPRTALRLLLARIMALILFNLYAMTFSLFNDISEYTKMLDKFKPLNSTIFATTPGSIFSTTTTRALITTAALLNSTVTTPMTTPTQIPMAMMISPTTNMTSLPPPINNHRDVQSECLPFEIREVIACSIPKNSQVVEHLTVPNAPIGSVIYSTTVQNGTTSDTKRVQNIPANNSETVQNMNVVHSTSVQNEPVVYSETVLNGLAIGSKTMQNGTTSDLKIVQNGITSNSKTVQNISAGNSETMQNISVSDSETVQNGTTSDSKTVQHITVVDSETMQNGTATYPKEMQNMNVIYSTTEQNGSAVESETVLNGLSINSKTMQNGTTSDLKIVQNGITSESKTVQKISAVDTEIVLNETTSDSKTVQNRTTSDSKTVQHITAVDSETMQIGTATYPKEMQNMNVIYSTTEQNGPATTVPEPTDVSAIGSTVDNFLTVQTTTIRPLTVPTEWAVPTSSSIATTDGYVVFSTSTKADENPTEMTSTDITLMVTEVDVYYDDDIYYNDKEIKKSNSKKSNPIYDKSTSATSETTVVKSTSSPTDETTLDDSFSSLITDIPYQQMNEILRDGRRVKRTLQIVLNDTHCFRIVCLNNVSKKSNSRETTKLEFDAPGEDYSLNVISLPLLNRTELRKLCWETYFGQELVKTTIMELVTTIVRTCFGDFLVALFVRYMNRCWCWDLEKRYPQYEEFRIAENILQLINNQGMVWMGMFFSPGLPIINVLNLMIMMYVRSWTILTCNVPHEIVFRASRSNNFYLCLLLIMLFLCVLPVGYAIVWIEPSWHCGPFSQYNKIYHIFTHSIKEAVPSPVVHSVFGYIASPSFIIPLLLLLILVIYYLTSFTSSLREANTDLKIQLRQERTEERRKMFLLVNNKNRGDGGNEDEEDYTCLDTTLSKWKQIMPDNKFSMDGSNCVDGLAKKKQTENEVLDKVGKKPVHNKTNNL</sequence>
<feature type="transmembrane region" description="Helical" evidence="7">
    <location>
        <begin position="497"/>
        <end position="517"/>
    </location>
</feature>
<protein>
    <submittedName>
        <fullName evidence="9">TMC</fullName>
    </submittedName>
</protein>
<keyword evidence="3 7" id="KW-0812">Transmembrane</keyword>
<organism evidence="9 10">
    <name type="scientific">Cinara cedri</name>
    <dbReference type="NCBI Taxonomy" id="506608"/>
    <lineage>
        <taxon>Eukaryota</taxon>
        <taxon>Metazoa</taxon>
        <taxon>Ecdysozoa</taxon>
        <taxon>Arthropoda</taxon>
        <taxon>Hexapoda</taxon>
        <taxon>Insecta</taxon>
        <taxon>Pterygota</taxon>
        <taxon>Neoptera</taxon>
        <taxon>Paraneoptera</taxon>
        <taxon>Hemiptera</taxon>
        <taxon>Sternorrhyncha</taxon>
        <taxon>Aphidomorpha</taxon>
        <taxon>Aphidoidea</taxon>
        <taxon>Aphididae</taxon>
        <taxon>Lachninae</taxon>
        <taxon>Cinara</taxon>
    </lineage>
</organism>
<keyword evidence="5 7" id="KW-0472">Membrane</keyword>
<feature type="region of interest" description="Disordered" evidence="6">
    <location>
        <begin position="1"/>
        <end position="49"/>
    </location>
</feature>
<accession>A0A5E4NK39</accession>
<dbReference type="GO" id="GO:0005886">
    <property type="term" value="C:plasma membrane"/>
    <property type="evidence" value="ECO:0007669"/>
    <property type="project" value="InterPro"/>
</dbReference>
<dbReference type="PANTHER" id="PTHR23302:SF40">
    <property type="entry name" value="TRANSMEMBRANE CHANNEL-LIKE PROTEIN"/>
    <property type="match status" value="1"/>
</dbReference>
<evidence type="ECO:0000256" key="5">
    <source>
        <dbReference type="ARBA" id="ARBA00023136"/>
    </source>
</evidence>